<reference evidence="7" key="1">
    <citation type="submission" date="2022-03" db="EMBL/GenBank/DDBJ databases">
        <authorList>
            <person name="Legras J.-L."/>
            <person name="Devillers H."/>
            <person name="Grondin C."/>
        </authorList>
    </citation>
    <scope>NUCLEOTIDE SEQUENCE</scope>
    <source>
        <strain evidence="7">CLIB 1423</strain>
    </source>
</reference>
<evidence type="ECO:0000313" key="8">
    <source>
        <dbReference type="Proteomes" id="UP000837801"/>
    </source>
</evidence>
<dbReference type="AlphaFoldDB" id="A0A9P0QV77"/>
<accession>A0A9P0QV77</accession>
<keyword evidence="4" id="KW-0539">Nucleus</keyword>
<feature type="domain" description="Plus3" evidence="6">
    <location>
        <begin position="243"/>
        <end position="378"/>
    </location>
</feature>
<evidence type="ECO:0000313" key="7">
    <source>
        <dbReference type="EMBL" id="CAH2355595.1"/>
    </source>
</evidence>
<evidence type="ECO:0000256" key="2">
    <source>
        <dbReference type="ARBA" id="ARBA00023015"/>
    </source>
</evidence>
<dbReference type="SUPFAM" id="SSF159042">
    <property type="entry name" value="Plus3-like"/>
    <property type="match status" value="1"/>
</dbReference>
<dbReference type="Gene3D" id="3.90.70.200">
    <property type="entry name" value="Plus-3 domain"/>
    <property type="match status" value="1"/>
</dbReference>
<keyword evidence="3" id="KW-0804">Transcription</keyword>
<feature type="compositionally biased region" description="Acidic residues" evidence="5">
    <location>
        <begin position="188"/>
        <end position="214"/>
    </location>
</feature>
<dbReference type="InterPro" id="IPR004343">
    <property type="entry name" value="Plus-3_dom"/>
</dbReference>
<feature type="compositionally biased region" description="Acidic residues" evidence="5">
    <location>
        <begin position="47"/>
        <end position="79"/>
    </location>
</feature>
<dbReference type="GO" id="GO:0003677">
    <property type="term" value="F:DNA binding"/>
    <property type="evidence" value="ECO:0007669"/>
    <property type="project" value="InterPro"/>
</dbReference>
<dbReference type="SMART" id="SM00719">
    <property type="entry name" value="Plus3"/>
    <property type="match status" value="1"/>
</dbReference>
<dbReference type="OrthoDB" id="166375at2759"/>
<dbReference type="Proteomes" id="UP000837801">
    <property type="component" value="Unassembled WGS sequence"/>
</dbReference>
<comment type="caution">
    <text evidence="7">The sequence shown here is derived from an EMBL/GenBank/DDBJ whole genome shotgun (WGS) entry which is preliminary data.</text>
</comment>
<evidence type="ECO:0000256" key="4">
    <source>
        <dbReference type="ARBA" id="ARBA00023242"/>
    </source>
</evidence>
<dbReference type="PROSITE" id="PS51360">
    <property type="entry name" value="PLUS3"/>
    <property type="match status" value="1"/>
</dbReference>
<evidence type="ECO:0000256" key="5">
    <source>
        <dbReference type="SAM" id="MobiDB-lite"/>
    </source>
</evidence>
<feature type="compositionally biased region" description="Low complexity" evidence="5">
    <location>
        <begin position="128"/>
        <end position="138"/>
    </location>
</feature>
<dbReference type="GO" id="GO:0016593">
    <property type="term" value="C:Cdc73/Paf1 complex"/>
    <property type="evidence" value="ECO:0007669"/>
    <property type="project" value="TreeGrafter"/>
</dbReference>
<name>A0A9P0QV77_9ASCO</name>
<dbReference type="Pfam" id="PF03126">
    <property type="entry name" value="Plus-3"/>
    <property type="match status" value="1"/>
</dbReference>
<dbReference type="EMBL" id="CAKXYY010000029">
    <property type="protein sequence ID" value="CAH2355595.1"/>
    <property type="molecule type" value="Genomic_DNA"/>
</dbReference>
<gene>
    <name evidence="7" type="ORF">CLIB1423_29S00672</name>
</gene>
<dbReference type="PANTHER" id="PTHR13115:SF8">
    <property type="entry name" value="RNA POLYMERASE-ASSOCIATED PROTEIN RTF1 HOMOLOG"/>
    <property type="match status" value="1"/>
</dbReference>
<organism evidence="7 8">
    <name type="scientific">[Candida] railenensis</name>
    <dbReference type="NCBI Taxonomy" id="45579"/>
    <lineage>
        <taxon>Eukaryota</taxon>
        <taxon>Fungi</taxon>
        <taxon>Dikarya</taxon>
        <taxon>Ascomycota</taxon>
        <taxon>Saccharomycotina</taxon>
        <taxon>Pichiomycetes</taxon>
        <taxon>Debaryomycetaceae</taxon>
        <taxon>Kurtzmaniella</taxon>
    </lineage>
</organism>
<keyword evidence="8" id="KW-1185">Reference proteome</keyword>
<keyword evidence="2" id="KW-0805">Transcription regulation</keyword>
<protein>
    <submittedName>
        <fullName evidence="7">RNA polymerase-associated protein Rtf1p</fullName>
    </submittedName>
</protein>
<comment type="subcellular location">
    <subcellularLocation>
        <location evidence="1">Nucleus</location>
    </subcellularLocation>
</comment>
<proteinExistence type="predicted"/>
<feature type="compositionally biased region" description="Basic and acidic residues" evidence="5">
    <location>
        <begin position="88"/>
        <end position="126"/>
    </location>
</feature>
<feature type="region of interest" description="Disordered" evidence="5">
    <location>
        <begin position="1"/>
        <end position="214"/>
    </location>
</feature>
<dbReference type="PANTHER" id="PTHR13115">
    <property type="entry name" value="RNA POLYMERASE-ASSOCIATED PROTEIN RTF1 HOMOLOG"/>
    <property type="match status" value="1"/>
</dbReference>
<evidence type="ECO:0000256" key="1">
    <source>
        <dbReference type="ARBA" id="ARBA00004123"/>
    </source>
</evidence>
<feature type="compositionally biased region" description="Basic residues" evidence="5">
    <location>
        <begin position="144"/>
        <end position="154"/>
    </location>
</feature>
<sequence length="571" mass="66747">MSDLEDDLLALAGDGVSDSEFEPQDFKKRSSPTNSSTKRRKTTVRDFDDEIDEDEEVGEDDDQIKDYEDEDEDDDEEDNLVNPYPLEGKYRDEEDRENLLKMDEIQREQTLFDRSQEMESYNEKKYLQQRLKQQKAQAEGAKDKKTRTSARSKMVKSTSKSNKLDKLSELRKQRDQKSRRESKRKDYDDYEEDEEDEEEDEGEEELEEDEEDEYGYNDYEDKVVWGSGASSSRSSRVKRSTERAQFENLSQIKVGRSMLHRFCFYSNFSDAVIDCFARINVGIDKRTRRPIYRMVQIVDVKNIPEKAYKFPSTMVDIYLTVAQNRTQKKDFPMTVFSDSPITREEFDRYVIELNKTDEELPYLDDVKEKINVLNQFMNREISDKDVNEMIKRKQQLNASTGDGQNLEGFDAVFQKSRIRDELKVAKQEKNFSKISKLEKKLEDLEVIVANTTNKVTSGGLTMSKVNERNRKLNQTNIRIAELKSSQLKKIAEATSDGGDPFSRFKTNTRMFYQDLVNEENEKALVDARINYEKEMAEKTEMDAKIASSSYRSLGVMDDLIKNIELDIEIKI</sequence>
<evidence type="ECO:0000259" key="6">
    <source>
        <dbReference type="PROSITE" id="PS51360"/>
    </source>
</evidence>
<evidence type="ECO:0000256" key="3">
    <source>
        <dbReference type="ARBA" id="ARBA00023163"/>
    </source>
</evidence>
<feature type="compositionally biased region" description="Basic and acidic residues" evidence="5">
    <location>
        <begin position="162"/>
        <end position="187"/>
    </location>
</feature>
<dbReference type="GO" id="GO:1990269">
    <property type="term" value="F:RNA polymerase II C-terminal domain phosphoserine binding"/>
    <property type="evidence" value="ECO:0007669"/>
    <property type="project" value="TreeGrafter"/>
</dbReference>
<dbReference type="InterPro" id="IPR036128">
    <property type="entry name" value="Plus3-like_sf"/>
</dbReference>